<reference evidence="1 2" key="1">
    <citation type="journal article" date="2009" name="Appl. Environ. Microbiol.">
        <title>Rhizobium sp. strain NGR234 possesses a remarkable number of secretion systems.</title>
        <authorList>
            <person name="Schmeisser C."/>
            <person name="Liesegang H."/>
            <person name="Krysciak D."/>
            <person name="Bakkou N."/>
            <person name="Le Quere A."/>
            <person name="Wollherr A."/>
            <person name="Heinemeyer I."/>
            <person name="Morgenstern B."/>
            <person name="Pommerening-Roeser A."/>
            <person name="Flores M."/>
            <person name="Palacios R."/>
            <person name="Brenner S."/>
            <person name="Gottschalk G."/>
            <person name="Schmitz R.A."/>
            <person name="Broughton W.J."/>
            <person name="Perret X."/>
            <person name="Strittmatter A.W."/>
            <person name="Streit W.R."/>
        </authorList>
    </citation>
    <scope>NUCLEOTIDE SEQUENCE [LARGE SCALE GENOMIC DNA]</scope>
    <source>
        <strain evidence="2">NBRC 101917 / NGR234</strain>
    </source>
</reference>
<dbReference type="HOGENOM" id="CLU_3398144_0_0_5"/>
<accession>C3MD11</accession>
<gene>
    <name evidence="1" type="ordered locus">NGR_c15640</name>
</gene>
<dbReference type="AlphaFoldDB" id="C3MD11"/>
<organism evidence="1 2">
    <name type="scientific">Sinorhizobium fredii (strain NBRC 101917 / NGR234)</name>
    <dbReference type="NCBI Taxonomy" id="394"/>
    <lineage>
        <taxon>Bacteria</taxon>
        <taxon>Pseudomonadati</taxon>
        <taxon>Pseudomonadota</taxon>
        <taxon>Alphaproteobacteria</taxon>
        <taxon>Hyphomicrobiales</taxon>
        <taxon>Rhizobiaceae</taxon>
        <taxon>Sinorhizobium/Ensifer group</taxon>
        <taxon>Sinorhizobium</taxon>
    </lineage>
</organism>
<dbReference type="EMBL" id="CP001389">
    <property type="protein sequence ID" value="ACP25330.1"/>
    <property type="molecule type" value="Genomic_DNA"/>
</dbReference>
<sequence>MRPKHRRRASLFVRCKNMQECADGMAVMHIK</sequence>
<name>C3MD11_SINFN</name>
<dbReference type="KEGG" id="rhi:NGR_c15640"/>
<evidence type="ECO:0000313" key="2">
    <source>
        <dbReference type="Proteomes" id="UP000001054"/>
    </source>
</evidence>
<dbReference type="Proteomes" id="UP000001054">
    <property type="component" value="Chromosome"/>
</dbReference>
<protein>
    <submittedName>
        <fullName evidence="1">Uncharacterized protein</fullName>
    </submittedName>
</protein>
<proteinExistence type="predicted"/>
<evidence type="ECO:0000313" key="1">
    <source>
        <dbReference type="EMBL" id="ACP25330.1"/>
    </source>
</evidence>
<keyword evidence="2" id="KW-1185">Reference proteome</keyword>